<accession>A0A550CT77</accession>
<feature type="region of interest" description="Disordered" evidence="1">
    <location>
        <begin position="198"/>
        <end position="254"/>
    </location>
</feature>
<keyword evidence="2" id="KW-0812">Transmembrane</keyword>
<keyword evidence="2" id="KW-1133">Transmembrane helix</keyword>
<keyword evidence="2" id="KW-0472">Membrane</keyword>
<dbReference type="Proteomes" id="UP000320762">
    <property type="component" value="Unassembled WGS sequence"/>
</dbReference>
<evidence type="ECO:0000313" key="3">
    <source>
        <dbReference type="EMBL" id="TRM67997.1"/>
    </source>
</evidence>
<comment type="caution">
    <text evidence="3">The sequence shown here is derived from an EMBL/GenBank/DDBJ whole genome shotgun (WGS) entry which is preliminary data.</text>
</comment>
<evidence type="ECO:0000313" key="4">
    <source>
        <dbReference type="Proteomes" id="UP000320762"/>
    </source>
</evidence>
<name>A0A550CT77_9AGAR</name>
<feature type="region of interest" description="Disordered" evidence="1">
    <location>
        <begin position="1"/>
        <end position="25"/>
    </location>
</feature>
<evidence type="ECO:0000256" key="2">
    <source>
        <dbReference type="SAM" id="Phobius"/>
    </source>
</evidence>
<feature type="compositionally biased region" description="Basic and acidic residues" evidence="1">
    <location>
        <begin position="212"/>
        <end position="228"/>
    </location>
</feature>
<gene>
    <name evidence="3" type="ORF">BD626DRAFT_564870</name>
</gene>
<reference evidence="3 4" key="1">
    <citation type="journal article" date="2019" name="New Phytol.">
        <title>Comparative genomics reveals unique wood-decay strategies and fruiting body development in the Schizophyllaceae.</title>
        <authorList>
            <person name="Almasi E."/>
            <person name="Sahu N."/>
            <person name="Krizsan K."/>
            <person name="Balint B."/>
            <person name="Kovacs G.M."/>
            <person name="Kiss B."/>
            <person name="Cseklye J."/>
            <person name="Drula E."/>
            <person name="Henrissat B."/>
            <person name="Nagy I."/>
            <person name="Chovatia M."/>
            <person name="Adam C."/>
            <person name="LaButti K."/>
            <person name="Lipzen A."/>
            <person name="Riley R."/>
            <person name="Grigoriev I.V."/>
            <person name="Nagy L.G."/>
        </authorList>
    </citation>
    <scope>NUCLEOTIDE SEQUENCE [LARGE SCALE GENOMIC DNA]</scope>
    <source>
        <strain evidence="3 4">NL-1724</strain>
    </source>
</reference>
<proteinExistence type="predicted"/>
<evidence type="ECO:0000256" key="1">
    <source>
        <dbReference type="SAM" id="MobiDB-lite"/>
    </source>
</evidence>
<keyword evidence="4" id="KW-1185">Reference proteome</keyword>
<dbReference type="OrthoDB" id="10684002at2759"/>
<protein>
    <submittedName>
        <fullName evidence="3">Uncharacterized protein</fullName>
    </submittedName>
</protein>
<feature type="transmembrane region" description="Helical" evidence="2">
    <location>
        <begin position="68"/>
        <end position="89"/>
    </location>
</feature>
<organism evidence="3 4">
    <name type="scientific">Schizophyllum amplum</name>
    <dbReference type="NCBI Taxonomy" id="97359"/>
    <lineage>
        <taxon>Eukaryota</taxon>
        <taxon>Fungi</taxon>
        <taxon>Dikarya</taxon>
        <taxon>Basidiomycota</taxon>
        <taxon>Agaricomycotina</taxon>
        <taxon>Agaricomycetes</taxon>
        <taxon>Agaricomycetidae</taxon>
        <taxon>Agaricales</taxon>
        <taxon>Schizophyllaceae</taxon>
        <taxon>Schizophyllum</taxon>
    </lineage>
</organism>
<dbReference type="AlphaFoldDB" id="A0A550CT77"/>
<dbReference type="EMBL" id="VDMD01000002">
    <property type="protein sequence ID" value="TRM67997.1"/>
    <property type="molecule type" value="Genomic_DNA"/>
</dbReference>
<sequence>MLANSAPPEVSESQNDAGGIENKTATVCPPSSFDPHCAHLPRASNLVPVGGALVPRNDRPSHGSDTDLLSSFLPCVIVLLLIIPAFYALTRLYSYLKRLLLRLRARRIKKKMRSKGKRALGAAYHLPAGTTLEFRVPDENGQRDASCDFQVETYHIGDMSLQELKDLCKRLNITGQSNTKRDDLRNLLIAFSESGQQGWKDRYEPTNTRSHKGPDKNKDSGRIKDSYKRLFSMRVFGKAPQEDDSEGGSSGRARDHRLVSQLAVMEMQITSTCANARNDPEIDAEGNVVALRPFSELVDPFHRAYPHGASVTSTPSGSMPLPPGLAPHPGLATPPAYTPAAVGYTGFASAHASTQLSGASAQGAHFSSSSSASEAVGRIKRRLNAVGVYDEGTIQETISEMFALMSGLTIADARPVTVAPLPASAAHELSASGPVIPVPAPAHIHQDYSGAANYAWPHPSSMHYSTSSSTASSSAVRPSESRSFAGSVCSSANETSAMSVDGRSTGSGSEIISASGSEIISASGSEIVSASTSKSSRSARNATDKKKDTLTYKKKDGTAIVYNVHSLPDAPFLSFAFMIDVLNAIWGPHPNFDREKYVEAGVPFLLEKDLAIPLSEWTGLYKGHRTYTGLKKRFYVFRLVVQEYRTFPSPEAFDAEHRGRTWTEIKNISASKRGERLVVLVARVQNALGWTFGLKDKNAIAKRYLRRGDSGLLVAVDGQHHDPDLELLEDIRIYYEADADVDGDDDDGDE</sequence>